<evidence type="ECO:0000313" key="2">
    <source>
        <dbReference type="Proteomes" id="UP000002555"/>
    </source>
</evidence>
<dbReference type="KEGG" id="vg:2657903"/>
<dbReference type="Proteomes" id="UP000002555">
    <property type="component" value="Segment"/>
</dbReference>
<organism evidence="1 2">
    <name type="scientific">Aeromonas phage Aeh1</name>
    <dbReference type="NCBI Taxonomy" id="2880362"/>
    <lineage>
        <taxon>Viruses</taxon>
        <taxon>Duplodnaviria</taxon>
        <taxon>Heunggongvirae</taxon>
        <taxon>Uroviricota</taxon>
        <taxon>Caudoviricetes</taxon>
        <taxon>Pantevenvirales</taxon>
        <taxon>Straboviridae</taxon>
        <taxon>Cinqassovirus</taxon>
        <taxon>Cinqassovirus aeh1</taxon>
    </lineage>
</organism>
<accession>Q76YE0</accession>
<reference evidence="1 2" key="1">
    <citation type="journal article" date="2001" name="J. Bacteriol.">
        <title>Phylogeny of the major head and tail genes of the wide-ranging T4-type bacteriophages.</title>
        <authorList>
            <person name="Tetart F."/>
            <person name="Desplats C."/>
            <person name="Kutateladze M."/>
            <person name="Monod C."/>
            <person name="Ackermann H.W."/>
            <person name="Krisch H.M."/>
        </authorList>
    </citation>
    <scope>NUCLEOTIDE SEQUENCE</scope>
</reference>
<proteinExistence type="predicted"/>
<protein>
    <submittedName>
        <fullName evidence="1">Uncharacterized protein</fullName>
    </submittedName>
</protein>
<gene>
    <name evidence="1" type="ORF">Aeh1ORF286c</name>
</gene>
<dbReference type="EMBL" id="AY266303">
    <property type="protein sequence ID" value="AAQ17955.1"/>
    <property type="molecule type" value="Genomic_DNA"/>
</dbReference>
<name>Q76YE0_9CAUD</name>
<dbReference type="OrthoDB" id="29234at10239"/>
<dbReference type="RefSeq" id="NP_944183.1">
    <property type="nucleotide sequence ID" value="NC_005260.1"/>
</dbReference>
<keyword evidence="2" id="KW-1185">Reference proteome</keyword>
<evidence type="ECO:0000313" key="1">
    <source>
        <dbReference type="EMBL" id="AAQ17955.1"/>
    </source>
</evidence>
<sequence length="71" mass="8316">MHDLMIKIGYTLFDNIEQYDNYMLANRYDEYVIYSPEEFPMYMKLANIVYCDVGGQGALAIFSTVKLETLK</sequence>